<dbReference type="Pfam" id="PF08543">
    <property type="entry name" value="Phos_pyr_kin"/>
    <property type="match status" value="1"/>
</dbReference>
<dbReference type="GO" id="GO:0009228">
    <property type="term" value="P:thiamine biosynthetic process"/>
    <property type="evidence" value="ECO:0007669"/>
    <property type="project" value="InterPro"/>
</dbReference>
<proteinExistence type="predicted"/>
<comment type="caution">
    <text evidence="4">The sequence shown here is derived from an EMBL/GenBank/DDBJ whole genome shotgun (WGS) entry which is preliminary data.</text>
</comment>
<dbReference type="InterPro" id="IPR004399">
    <property type="entry name" value="HMP/HMP-P_kinase_dom"/>
</dbReference>
<keyword evidence="4" id="KW-0808">Transferase</keyword>
<dbReference type="EC" id="2.7.1.49" evidence="2"/>
<dbReference type="GO" id="GO:0005829">
    <property type="term" value="C:cytosol"/>
    <property type="evidence" value="ECO:0007669"/>
    <property type="project" value="TreeGrafter"/>
</dbReference>
<reference evidence="4" key="2">
    <citation type="submission" date="2020-09" db="EMBL/GenBank/DDBJ databases">
        <authorList>
            <person name="Sun Q."/>
            <person name="Kim S."/>
        </authorList>
    </citation>
    <scope>NUCLEOTIDE SEQUENCE</scope>
    <source>
        <strain evidence="4">KCTC 23310</strain>
    </source>
</reference>
<evidence type="ECO:0000256" key="1">
    <source>
        <dbReference type="ARBA" id="ARBA00004948"/>
    </source>
</evidence>
<evidence type="ECO:0000256" key="2">
    <source>
        <dbReference type="ARBA" id="ARBA00012135"/>
    </source>
</evidence>
<keyword evidence="5" id="KW-1185">Reference proteome</keyword>
<dbReference type="AlphaFoldDB" id="A0A918TJQ0"/>
<sequence>MTETLLLIGGIDSGAGAGLLRDHATALSLGLSVRVVVTALTAQNDCGVRSVNFTNPTMIAAQIVAAVEAGPIAAVKIGMLGNAGIVRAVEAALPNCPIVLDPVLSSTSGHSLLDPSGLLCLRRMIPKVSVLTPNLPELALLSGQPQPQSAELAESLARAWPIAVLVKDGHGAGHTSTDYLFQPNCPALTLPAPRQRQSRRGTGCTLATALACGLAQGLSLEAAARKAKLAVGTYLSSIVPAVDCHDKSVDSSA</sequence>
<dbReference type="Proteomes" id="UP000638981">
    <property type="component" value="Unassembled WGS sequence"/>
</dbReference>
<dbReference type="RefSeq" id="WP_189410728.1">
    <property type="nucleotide sequence ID" value="NZ_BMYJ01000003.1"/>
</dbReference>
<organism evidence="4 5">
    <name type="scientific">Neogemmobacter tilapiae</name>
    <dbReference type="NCBI Taxonomy" id="875041"/>
    <lineage>
        <taxon>Bacteria</taxon>
        <taxon>Pseudomonadati</taxon>
        <taxon>Pseudomonadota</taxon>
        <taxon>Alphaproteobacteria</taxon>
        <taxon>Rhodobacterales</taxon>
        <taxon>Paracoccaceae</taxon>
        <taxon>Neogemmobacter</taxon>
    </lineage>
</organism>
<dbReference type="GO" id="GO:0008972">
    <property type="term" value="F:phosphomethylpyrimidine kinase activity"/>
    <property type="evidence" value="ECO:0007669"/>
    <property type="project" value="InterPro"/>
</dbReference>
<comment type="pathway">
    <text evidence="1">Cofactor biosynthesis; thiamine diphosphate biosynthesis.</text>
</comment>
<accession>A0A918TJQ0</accession>
<gene>
    <name evidence="4" type="primary">thiD</name>
    <name evidence="4" type="ORF">GCM10007315_12090</name>
</gene>
<keyword evidence="4" id="KW-0418">Kinase</keyword>
<reference evidence="4" key="1">
    <citation type="journal article" date="2014" name="Int. J. Syst. Evol. Microbiol.">
        <title>Complete genome sequence of Corynebacterium casei LMG S-19264T (=DSM 44701T), isolated from a smear-ripened cheese.</title>
        <authorList>
            <consortium name="US DOE Joint Genome Institute (JGI-PGF)"/>
            <person name="Walter F."/>
            <person name="Albersmeier A."/>
            <person name="Kalinowski J."/>
            <person name="Ruckert C."/>
        </authorList>
    </citation>
    <scope>NUCLEOTIDE SEQUENCE</scope>
    <source>
        <strain evidence="4">KCTC 23310</strain>
    </source>
</reference>
<evidence type="ECO:0000313" key="5">
    <source>
        <dbReference type="Proteomes" id="UP000638981"/>
    </source>
</evidence>
<dbReference type="PANTHER" id="PTHR20858">
    <property type="entry name" value="PHOSPHOMETHYLPYRIMIDINE KINASE"/>
    <property type="match status" value="1"/>
</dbReference>
<feature type="domain" description="Pyridoxamine kinase/Phosphomethylpyrimidine kinase" evidence="3">
    <location>
        <begin position="12"/>
        <end position="232"/>
    </location>
</feature>
<dbReference type="InterPro" id="IPR013749">
    <property type="entry name" value="PM/HMP-P_kinase-1"/>
</dbReference>
<dbReference type="GO" id="GO:0008902">
    <property type="term" value="F:hydroxymethylpyrimidine kinase activity"/>
    <property type="evidence" value="ECO:0007669"/>
    <property type="project" value="UniProtKB-EC"/>
</dbReference>
<dbReference type="InterPro" id="IPR029056">
    <property type="entry name" value="Ribokinase-like"/>
</dbReference>
<dbReference type="SUPFAM" id="SSF53613">
    <property type="entry name" value="Ribokinase-like"/>
    <property type="match status" value="1"/>
</dbReference>
<dbReference type="CDD" id="cd01169">
    <property type="entry name" value="HMPP_kinase"/>
    <property type="match status" value="1"/>
</dbReference>
<name>A0A918TJQ0_9RHOB</name>
<dbReference type="PANTHER" id="PTHR20858:SF17">
    <property type="entry name" value="HYDROXYMETHYLPYRIMIDINE_PHOSPHOMETHYLPYRIMIDINE KINASE THI20-RELATED"/>
    <property type="match status" value="1"/>
</dbReference>
<protein>
    <recommendedName>
        <fullName evidence="2">hydroxymethylpyrimidine kinase</fullName>
        <ecNumber evidence="2">2.7.1.49</ecNumber>
    </recommendedName>
</protein>
<evidence type="ECO:0000259" key="3">
    <source>
        <dbReference type="Pfam" id="PF08543"/>
    </source>
</evidence>
<dbReference type="Gene3D" id="3.40.1190.20">
    <property type="match status" value="1"/>
</dbReference>
<evidence type="ECO:0000313" key="4">
    <source>
        <dbReference type="EMBL" id="GHC51301.1"/>
    </source>
</evidence>
<dbReference type="EMBL" id="BMYJ01000003">
    <property type="protein sequence ID" value="GHC51301.1"/>
    <property type="molecule type" value="Genomic_DNA"/>
</dbReference>